<proteinExistence type="predicted"/>
<accession>U4R1B6</accession>
<keyword evidence="1 2" id="KW-0129">CBS domain</keyword>
<name>U4R1B6_9FIRM</name>
<dbReference type="RefSeq" id="WP_020816204.1">
    <property type="nucleotide sequence ID" value="NZ_ATAY01000063.1"/>
</dbReference>
<dbReference type="InterPro" id="IPR000644">
    <property type="entry name" value="CBS_dom"/>
</dbReference>
<dbReference type="InterPro" id="IPR051257">
    <property type="entry name" value="Diverse_CBS-Domain"/>
</dbReference>
<dbReference type="PROSITE" id="PS51371">
    <property type="entry name" value="CBS"/>
    <property type="match status" value="1"/>
</dbReference>
<evidence type="ECO:0000259" key="3">
    <source>
        <dbReference type="PROSITE" id="PS51371"/>
    </source>
</evidence>
<protein>
    <recommendedName>
        <fullName evidence="3">CBS domain-containing protein</fullName>
    </recommendedName>
</protein>
<evidence type="ECO:0000256" key="1">
    <source>
        <dbReference type="ARBA" id="ARBA00023122"/>
    </source>
</evidence>
<dbReference type="CDD" id="cd09834">
    <property type="entry name" value="CBS_pair_bac"/>
    <property type="match status" value="1"/>
</dbReference>
<dbReference type="InterPro" id="IPR046342">
    <property type="entry name" value="CBS_dom_sf"/>
</dbReference>
<gene>
    <name evidence="4" type="ORF">L323_13665</name>
</gene>
<evidence type="ECO:0000313" key="5">
    <source>
        <dbReference type="Proteomes" id="UP000016860"/>
    </source>
</evidence>
<dbReference type="Pfam" id="PF00571">
    <property type="entry name" value="CBS"/>
    <property type="match status" value="2"/>
</dbReference>
<evidence type="ECO:0000256" key="2">
    <source>
        <dbReference type="PROSITE-ProRule" id="PRU00703"/>
    </source>
</evidence>
<dbReference type="PANTHER" id="PTHR43080:SF26">
    <property type="entry name" value="REGULATORY PROTEIN"/>
    <property type="match status" value="1"/>
</dbReference>
<dbReference type="AlphaFoldDB" id="U4R1B6"/>
<dbReference type="PANTHER" id="PTHR43080">
    <property type="entry name" value="CBS DOMAIN-CONTAINING PROTEIN CBSX3, MITOCHONDRIAL"/>
    <property type="match status" value="1"/>
</dbReference>
<dbReference type="PATRIC" id="fig|1330534.3.peg.2713"/>
<dbReference type="OrthoDB" id="384703at2"/>
<evidence type="ECO:0000313" key="4">
    <source>
        <dbReference type="EMBL" id="EPR10568.1"/>
    </source>
</evidence>
<sequence>MQLVLKSLKDQNFCHKCIIYLLTPKSSVVFLYNHCTLRQGLEKLRFHIYTAIPVISEDGSYVGTVSEGDFLWHMLDSGMYSIKSQEDYSISDILRIGWIPAVKINATMDELLLRIIDQNFVPVVDDRGKFIGIITRKDIIKCYPNLIEKIKPFTYL</sequence>
<dbReference type="SUPFAM" id="SSF54631">
    <property type="entry name" value="CBS-domain pair"/>
    <property type="match status" value="1"/>
</dbReference>
<dbReference type="STRING" id="1330534.L323_13665"/>
<dbReference type="Proteomes" id="UP000016860">
    <property type="component" value="Unassembled WGS sequence"/>
</dbReference>
<comment type="caution">
    <text evidence="4">The sequence shown here is derived from an EMBL/GenBank/DDBJ whole genome shotgun (WGS) entry which is preliminary data.</text>
</comment>
<reference evidence="4 5" key="1">
    <citation type="journal article" date="2013" name="Genome Announc.">
        <title>Draft Genome Sequence of the Cellulolytic Bacterium Clostridium papyrosolvens C7 (ATCC 700395).</title>
        <authorList>
            <person name="Zepeda V."/>
            <person name="Dassa B."/>
            <person name="Borovok I."/>
            <person name="Lamed R."/>
            <person name="Bayer E.A."/>
            <person name="Cate J.H."/>
        </authorList>
    </citation>
    <scope>NUCLEOTIDE SEQUENCE [LARGE SCALE GENOMIC DNA]</scope>
    <source>
        <strain evidence="4 5">C7</strain>
    </source>
</reference>
<dbReference type="Gene3D" id="3.10.580.10">
    <property type="entry name" value="CBS-domain"/>
    <property type="match status" value="1"/>
</dbReference>
<dbReference type="EMBL" id="ATAY01000063">
    <property type="protein sequence ID" value="EPR10568.1"/>
    <property type="molecule type" value="Genomic_DNA"/>
</dbReference>
<organism evidence="4 5">
    <name type="scientific">Ruminiclostridium papyrosolvens C7</name>
    <dbReference type="NCBI Taxonomy" id="1330534"/>
    <lineage>
        <taxon>Bacteria</taxon>
        <taxon>Bacillati</taxon>
        <taxon>Bacillota</taxon>
        <taxon>Clostridia</taxon>
        <taxon>Eubacteriales</taxon>
        <taxon>Oscillospiraceae</taxon>
        <taxon>Ruminiclostridium</taxon>
    </lineage>
</organism>
<feature type="domain" description="CBS" evidence="3">
    <location>
        <begin position="74"/>
        <end position="149"/>
    </location>
</feature>